<dbReference type="SUPFAM" id="SSF51055">
    <property type="entry name" value="Carbohydrate binding domain"/>
    <property type="match status" value="1"/>
</dbReference>
<sequence length="541" mass="56578">MSASEFCYGVYQGPGGIGSSGWLDYINCRASPPTASSNTNWPPAGCPASPPPVPDLSWSNAGPLSFPSNLDGGYGTPLTQLQAYGIMSLVWVAENSEGNLDGVVPWYKAYSYIQNIGDGRGFTTNIVGFCSGTGDLLVFLQNLQKISPCHPLTKYIPDVRILSDNPALNGNLNGLKGLPQLVLAYGGGPNGDGPIDPAYVEATWKTLTTVGDSGYWGTAMDYSRKYFLSLPISKGQLYDIGLNAGIGGLDTVLRRVTTPPPTPATSGKDAEVKWLLNLQAEWIKYIAETPSINDGQLDRGLMWQHLVDPTKTQKNSKGQIGANNKVPILDFTFPISVNCYGSTLNIQAPKLASTSTVATPSATTRSVPASSSTSTIVSSRVTTTPASSTTVIASPTTTAVITSNCFTAWNPTAAANGYGGGSQVSNKGFNWVANWWTNQEPSVSTDGSWSKVGSCGGTVATSTLQPSTVKTTITSATIAKTSSTTASKNSTTSGNGVSNGASCGTFGMWACNNDCICNYTATAAGNILVWQCSKPDTSCVA</sequence>
<dbReference type="AlphaFoldDB" id="A0A507FIN9"/>
<evidence type="ECO:0000259" key="2">
    <source>
        <dbReference type="SMART" id="SM00495"/>
    </source>
</evidence>
<evidence type="ECO:0000313" key="4">
    <source>
        <dbReference type="Proteomes" id="UP000320333"/>
    </source>
</evidence>
<dbReference type="GO" id="GO:0005975">
    <property type="term" value="P:carbohydrate metabolic process"/>
    <property type="evidence" value="ECO:0007669"/>
    <property type="project" value="InterPro"/>
</dbReference>
<dbReference type="OrthoDB" id="76114at2759"/>
<name>A0A507FIN9_9FUNG</name>
<dbReference type="InterPro" id="IPR000400">
    <property type="entry name" value="Glyco_hydro_46"/>
</dbReference>
<organism evidence="3 4">
    <name type="scientific">Chytriomyces confervae</name>
    <dbReference type="NCBI Taxonomy" id="246404"/>
    <lineage>
        <taxon>Eukaryota</taxon>
        <taxon>Fungi</taxon>
        <taxon>Fungi incertae sedis</taxon>
        <taxon>Chytridiomycota</taxon>
        <taxon>Chytridiomycota incertae sedis</taxon>
        <taxon>Chytridiomycetes</taxon>
        <taxon>Chytridiales</taxon>
        <taxon>Chytriomycetaceae</taxon>
        <taxon>Chytriomyces</taxon>
    </lineage>
</organism>
<feature type="domain" description="Chitin-binding type-3" evidence="2">
    <location>
        <begin position="406"/>
        <end position="452"/>
    </location>
</feature>
<dbReference type="GO" id="GO:0016977">
    <property type="term" value="F:chitosanase activity"/>
    <property type="evidence" value="ECO:0007669"/>
    <property type="project" value="InterPro"/>
</dbReference>
<accession>A0A507FIN9</accession>
<dbReference type="InterPro" id="IPR003610">
    <property type="entry name" value="CBM5/12"/>
</dbReference>
<dbReference type="GO" id="GO:0030246">
    <property type="term" value="F:carbohydrate binding"/>
    <property type="evidence" value="ECO:0007669"/>
    <property type="project" value="InterPro"/>
</dbReference>
<gene>
    <name evidence="3" type="ORF">CcCBS67573_g02569</name>
</gene>
<dbReference type="Gene3D" id="3.30.386.10">
    <property type="entry name" value="Chitosanase, subunit A, domain 2"/>
    <property type="match status" value="1"/>
</dbReference>
<comment type="caution">
    <text evidence="3">The sequence shown here is derived from an EMBL/GenBank/DDBJ whole genome shotgun (WGS) entry which is preliminary data.</text>
</comment>
<dbReference type="SUPFAM" id="SSF53955">
    <property type="entry name" value="Lysozyme-like"/>
    <property type="match status" value="1"/>
</dbReference>
<dbReference type="Pfam" id="PF01374">
    <property type="entry name" value="Glyco_hydro_46"/>
    <property type="match status" value="1"/>
</dbReference>
<dbReference type="GO" id="GO:0005576">
    <property type="term" value="C:extracellular region"/>
    <property type="evidence" value="ECO:0007669"/>
    <property type="project" value="InterPro"/>
</dbReference>
<evidence type="ECO:0000256" key="1">
    <source>
        <dbReference type="ARBA" id="ARBA00022801"/>
    </source>
</evidence>
<dbReference type="InterPro" id="IPR036573">
    <property type="entry name" value="CBM_sf_5/12"/>
</dbReference>
<dbReference type="CDD" id="cd12215">
    <property type="entry name" value="ChiC_BD"/>
    <property type="match status" value="1"/>
</dbReference>
<proteinExistence type="predicted"/>
<reference evidence="3 4" key="1">
    <citation type="journal article" date="2019" name="Sci. Rep.">
        <title>Comparative genomics of chytrid fungi reveal insights into the obligate biotrophic and pathogenic lifestyle of Synchytrium endobioticum.</title>
        <authorList>
            <person name="van de Vossenberg B.T.L.H."/>
            <person name="Warris S."/>
            <person name="Nguyen H.D.T."/>
            <person name="van Gent-Pelzer M.P.E."/>
            <person name="Joly D.L."/>
            <person name="van de Geest H.C."/>
            <person name="Bonants P.J.M."/>
            <person name="Smith D.S."/>
            <person name="Levesque C.A."/>
            <person name="van der Lee T.A.J."/>
        </authorList>
    </citation>
    <scope>NUCLEOTIDE SEQUENCE [LARGE SCALE GENOMIC DNA]</scope>
    <source>
        <strain evidence="3 4">CBS 675.73</strain>
    </source>
</reference>
<keyword evidence="4" id="KW-1185">Reference proteome</keyword>
<dbReference type="InterPro" id="IPR023099">
    <property type="entry name" value="Glyco_hydro_46_N"/>
</dbReference>
<dbReference type="SMART" id="SM00495">
    <property type="entry name" value="ChtBD3"/>
    <property type="match status" value="1"/>
</dbReference>
<evidence type="ECO:0000313" key="3">
    <source>
        <dbReference type="EMBL" id="TPX76163.1"/>
    </source>
</evidence>
<dbReference type="EMBL" id="QEAP01000055">
    <property type="protein sequence ID" value="TPX76163.1"/>
    <property type="molecule type" value="Genomic_DNA"/>
</dbReference>
<dbReference type="Gene3D" id="2.10.10.20">
    <property type="entry name" value="Carbohydrate-binding module superfamily 5/12"/>
    <property type="match status" value="1"/>
</dbReference>
<keyword evidence="1" id="KW-0378">Hydrolase</keyword>
<dbReference type="Proteomes" id="UP000320333">
    <property type="component" value="Unassembled WGS sequence"/>
</dbReference>
<protein>
    <submittedName>
        <fullName evidence="3">Chitosanase</fullName>
    </submittedName>
</protein>
<dbReference type="InterPro" id="IPR023346">
    <property type="entry name" value="Lysozyme-like_dom_sf"/>
</dbReference>